<evidence type="ECO:0000313" key="1">
    <source>
        <dbReference type="EMBL" id="CAC36545.1"/>
    </source>
</evidence>
<accession>Q99QL7</accession>
<keyword evidence="3" id="KW-1185">Reference proteome</keyword>
<dbReference type="HOGENOM" id="CLU_3222445_0_0_11"/>
<dbReference type="KEGG" id="sco:SCP1.23c"/>
<reference evidence="2" key="2">
    <citation type="submission" date="2001-02" db="EMBL/GenBank/DDBJ databases">
        <authorList>
            <person name="Bentley S.D."/>
            <person name="Parkhill J."/>
            <person name="Barrell B.G."/>
            <person name="Rajandream M.A."/>
        </authorList>
    </citation>
    <scope>NUCLEOTIDE SEQUENCE</scope>
    <source>
        <strain evidence="2">A3</strain>
        <plasmid evidence="3">SCP1</plasmid>
    </source>
</reference>
<dbReference type="EMBL" id="AL589148">
    <property type="protein sequence ID" value="CAC36545.1"/>
    <property type="molecule type" value="Genomic_DNA"/>
</dbReference>
<dbReference type="STRING" id="100226.gene:17765529"/>
<gene>
    <name evidence="1" type="ordered locus">SCP1.23c</name>
    <name evidence="2" type="ordered locus">SCP1.331</name>
</gene>
<proteinExistence type="predicted"/>
<geneLocation type="plasmid" evidence="3">
    <name>SCP1</name>
</geneLocation>
<dbReference type="EMBL" id="AL589148">
    <property type="protein sequence ID" value="CAC36856.1"/>
    <property type="molecule type" value="Genomic_DNA"/>
</dbReference>
<dbReference type="KEGG" id="sco:SCP1.331"/>
<dbReference type="PATRIC" id="fig|100226.15.peg.7969"/>
<evidence type="ECO:0000313" key="2">
    <source>
        <dbReference type="EMBL" id="CAC36856.1"/>
    </source>
</evidence>
<dbReference type="InParanoid" id="Q99QL7"/>
<dbReference type="Proteomes" id="UP000001973">
    <property type="component" value="Plasmid SCP1"/>
</dbReference>
<protein>
    <submittedName>
        <fullName evidence="2">Uncharacterized protein</fullName>
    </submittedName>
</protein>
<reference evidence="2" key="1">
    <citation type="journal article" date="1998" name="J. Bacteriol.">
        <title>Cloning and physical mapping of the EcoRI fragments of the giant linear plasmid SCP1.</title>
        <authorList>
            <person name="Redenbach M."/>
            <person name="Ikeda K."/>
            <person name="Yamasaki M."/>
            <person name="Kinashi H."/>
        </authorList>
    </citation>
    <scope>NUCLEOTIDE SEQUENCE</scope>
    <source>
        <strain evidence="2">A3</strain>
        <plasmid evidence="3">SCP1</plasmid>
    </source>
</reference>
<organism evidence="2 3">
    <name type="scientific">Streptomyces coelicolor (strain ATCC BAA-471 / A3(2) / M145)</name>
    <dbReference type="NCBI Taxonomy" id="100226"/>
    <lineage>
        <taxon>Bacteria</taxon>
        <taxon>Bacillati</taxon>
        <taxon>Actinomycetota</taxon>
        <taxon>Actinomycetes</taxon>
        <taxon>Kitasatosporales</taxon>
        <taxon>Streptomycetaceae</taxon>
        <taxon>Streptomyces</taxon>
        <taxon>Streptomyces albidoflavus group</taxon>
    </lineage>
</organism>
<dbReference type="AlphaFoldDB" id="Q99QL7"/>
<reference evidence="2" key="6">
    <citation type="submission" date="2015-02" db="EMBL/GenBank/DDBJ databases">
        <title>.</title>
        <authorList>
            <person name="Brown S.P."/>
            <person name="Murphy L.D."/>
            <person name="Harris D."/>
        </authorList>
    </citation>
    <scope>NUCLEOTIDE SEQUENCE</scope>
    <source>
        <strain evidence="2">A3</strain>
        <plasmid evidence="3">SCP1</plasmid>
    </source>
</reference>
<reference evidence="2" key="5">
    <citation type="journal article" date="2009" name="Mol. Microbiol.">
        <title>Extracellular signalling, translational control, two repressors and an activator all contribute to the regulation of methylenomycin production in Streptomyces coelicolor.</title>
        <authorList>
            <person name="O'Rourke S."/>
            <person name="Wietzorrek A."/>
            <person name="Fowler K."/>
            <person name="Corre C."/>
            <person name="Challis G.L."/>
            <person name="Chater K.F."/>
        </authorList>
    </citation>
    <scope>NUCLEOTIDE SEQUENCE</scope>
    <source>
        <strain evidence="2">A3</strain>
        <plasmid evidence="3">SCP1</plasmid>
    </source>
</reference>
<sequence>MTLRRFTPALLPIVAAVTDGGIGTVNLDISFECRGAATRGRWPT</sequence>
<reference evidence="3" key="3">
    <citation type="journal article" date="2002" name="Nature">
        <title>Complete genome sequence of the model actinomycete Streptomyces coelicolor A3(2).</title>
        <authorList>
            <person name="Bentley S.D."/>
            <person name="Chater K.F."/>
            <person name="Cerdeno-Tarraga A.M."/>
            <person name="Challis G.L."/>
            <person name="Thomson N.R."/>
            <person name="James K.D."/>
            <person name="Harris D.E."/>
            <person name="Quail M.A."/>
            <person name="Kieser H."/>
            <person name="Harper D."/>
            <person name="Bateman A."/>
            <person name="Brown S."/>
            <person name="Chandra G."/>
            <person name="Chen C.W."/>
            <person name="Collins M."/>
            <person name="Cronin A."/>
            <person name="Fraser A."/>
            <person name="Goble A."/>
            <person name="Hidalgo J."/>
            <person name="Hornsby T."/>
            <person name="Howarth S."/>
            <person name="Huang C.H."/>
            <person name="Kieser T."/>
            <person name="Larke L."/>
            <person name="Murphy L."/>
            <person name="Oliver K."/>
            <person name="O'Neil S."/>
            <person name="Rabbinowitsch E."/>
            <person name="Rajandream M.A."/>
            <person name="Rutherford K."/>
            <person name="Rutter S."/>
            <person name="Seeger K."/>
            <person name="Saunders D."/>
            <person name="Sharp S."/>
            <person name="Squares R."/>
            <person name="Squares S."/>
            <person name="Taylor K."/>
            <person name="Warren T."/>
            <person name="Wietzorrek A."/>
            <person name="Woodward J."/>
            <person name="Barrell B.G."/>
            <person name="Parkhill J."/>
            <person name="Hopwood D.A."/>
        </authorList>
    </citation>
    <scope>NUCLEOTIDE SEQUENCE [LARGE SCALE GENOMIC DNA]</scope>
    <source>
        <strain evidence="3">ATCC BAA-471 / A3(2) / M145</strain>
        <plasmid evidence="3">SCP1</plasmid>
    </source>
</reference>
<evidence type="ECO:0000313" key="3">
    <source>
        <dbReference type="Proteomes" id="UP000001973"/>
    </source>
</evidence>
<reference evidence="2" key="4">
    <citation type="journal article" date="2008" name="Proc. Natl. Acad. Sci. U.S.A.">
        <title>2-Alkyl-4-hydroxymethylfuran-3-carboxylic acids, antibiotic production inducers discovered by Streptomyces coelicolor genome mining.</title>
        <authorList>
            <person name="Corre C."/>
            <person name="Song L."/>
            <person name="O'Rourke S."/>
            <person name="Chater K.F."/>
            <person name="Challis G.L."/>
        </authorList>
    </citation>
    <scope>NUCLEOTIDE SEQUENCE</scope>
    <source>
        <strain evidence="2">A3</strain>
        <plasmid evidence="3">SCP1</plasmid>
    </source>
</reference>
<name>Q99QL7_STRCO</name>